<feature type="region of interest" description="Disordered" evidence="1">
    <location>
        <begin position="268"/>
        <end position="290"/>
    </location>
</feature>
<feature type="compositionally biased region" description="Basic and acidic residues" evidence="1">
    <location>
        <begin position="211"/>
        <end position="220"/>
    </location>
</feature>
<feature type="region of interest" description="Disordered" evidence="1">
    <location>
        <begin position="206"/>
        <end position="232"/>
    </location>
</feature>
<accession>A0AAV8YTL7</accession>
<name>A0AAV8YTL7_9CUCU</name>
<evidence type="ECO:0000256" key="1">
    <source>
        <dbReference type="SAM" id="MobiDB-lite"/>
    </source>
</evidence>
<dbReference type="EMBL" id="JAPWTK010000041">
    <property type="protein sequence ID" value="KAJ8954992.1"/>
    <property type="molecule type" value="Genomic_DNA"/>
</dbReference>
<dbReference type="AlphaFoldDB" id="A0AAV8YTL7"/>
<sequence length="290" mass="32829">MSCEVLNKIGTGDCERNVHHKSDPNLAKIIATELVAEIIENALDIVEDSDERKSTTVVGDILDSLTKKFDKEMEMMEDSAKFDDKEECCSLPLKGLGDQLNADKEIIRVETSVRHPPVEKRNRLTDLVKNSKHILAKLILNESKEALAAKNEEVIRVVELDSGDQPFKIDRKILPENIPLPRDDSKEILEEDQAENEKMDEIELVEPNDNEGGKGEEVHKKTMTFPMDGRSGKAMGLAARCRTLKFPQELKKKKWNIGSKLINYIRKHHKKEDKEKEAGGVVLQPKVDNE</sequence>
<comment type="caution">
    <text evidence="2">The sequence shown here is derived from an EMBL/GenBank/DDBJ whole genome shotgun (WGS) entry which is preliminary data.</text>
</comment>
<gene>
    <name evidence="2" type="ORF">NQ318_000424</name>
</gene>
<reference evidence="2" key="1">
    <citation type="journal article" date="2023" name="Insect Mol. Biol.">
        <title>Genome sequencing provides insights into the evolution of gene families encoding plant cell wall-degrading enzymes in longhorned beetles.</title>
        <authorList>
            <person name="Shin N.R."/>
            <person name="Okamura Y."/>
            <person name="Kirsch R."/>
            <person name="Pauchet Y."/>
        </authorList>
    </citation>
    <scope>NUCLEOTIDE SEQUENCE</scope>
    <source>
        <strain evidence="2">AMC_N1</strain>
    </source>
</reference>
<dbReference type="Proteomes" id="UP001162162">
    <property type="component" value="Unassembled WGS sequence"/>
</dbReference>
<keyword evidence="3" id="KW-1185">Reference proteome</keyword>
<proteinExistence type="predicted"/>
<protein>
    <submittedName>
        <fullName evidence="2">Uncharacterized protein</fullName>
    </submittedName>
</protein>
<evidence type="ECO:0000313" key="3">
    <source>
        <dbReference type="Proteomes" id="UP001162162"/>
    </source>
</evidence>
<evidence type="ECO:0000313" key="2">
    <source>
        <dbReference type="EMBL" id="KAJ8954992.1"/>
    </source>
</evidence>
<organism evidence="2 3">
    <name type="scientific">Aromia moschata</name>
    <dbReference type="NCBI Taxonomy" id="1265417"/>
    <lineage>
        <taxon>Eukaryota</taxon>
        <taxon>Metazoa</taxon>
        <taxon>Ecdysozoa</taxon>
        <taxon>Arthropoda</taxon>
        <taxon>Hexapoda</taxon>
        <taxon>Insecta</taxon>
        <taxon>Pterygota</taxon>
        <taxon>Neoptera</taxon>
        <taxon>Endopterygota</taxon>
        <taxon>Coleoptera</taxon>
        <taxon>Polyphaga</taxon>
        <taxon>Cucujiformia</taxon>
        <taxon>Chrysomeloidea</taxon>
        <taxon>Cerambycidae</taxon>
        <taxon>Cerambycinae</taxon>
        <taxon>Callichromatini</taxon>
        <taxon>Aromia</taxon>
    </lineage>
</organism>